<dbReference type="EMBL" id="KE503206">
    <property type="protein sequence ID" value="EPX74563.1"/>
    <property type="molecule type" value="Genomic_DNA"/>
</dbReference>
<feature type="transmembrane region" description="Helical" evidence="11">
    <location>
        <begin position="213"/>
        <end position="236"/>
    </location>
</feature>
<keyword evidence="7 11" id="KW-0256">Endoplasmic reticulum</keyword>
<organism evidence="12 13">
    <name type="scientific">Schizosaccharomyces octosporus (strain yFS286)</name>
    <name type="common">Fission yeast</name>
    <name type="synonym">Octosporomyces octosporus</name>
    <dbReference type="NCBI Taxonomy" id="483514"/>
    <lineage>
        <taxon>Eukaryota</taxon>
        <taxon>Fungi</taxon>
        <taxon>Dikarya</taxon>
        <taxon>Ascomycota</taxon>
        <taxon>Taphrinomycotina</taxon>
        <taxon>Schizosaccharomycetes</taxon>
        <taxon>Schizosaccharomycetales</taxon>
        <taxon>Schizosaccharomycetaceae</taxon>
        <taxon>Schizosaccharomyces</taxon>
    </lineage>
</organism>
<evidence type="ECO:0000313" key="12">
    <source>
        <dbReference type="EMBL" id="EPX74563.1"/>
    </source>
</evidence>
<feature type="transmembrane region" description="Helical" evidence="11">
    <location>
        <begin position="274"/>
        <end position="294"/>
    </location>
</feature>
<protein>
    <recommendedName>
        <fullName evidence="11">Mannosyltransferase</fullName>
        <ecNumber evidence="11">2.4.1.-</ecNumber>
    </recommendedName>
</protein>
<dbReference type="GeneID" id="25031024"/>
<feature type="transmembrane region" description="Helical" evidence="11">
    <location>
        <begin position="339"/>
        <end position="358"/>
    </location>
</feature>
<comment type="pathway">
    <text evidence="2">Glycolipid biosynthesis; glycosylphosphatidylinositol-anchor biosynthesis.</text>
</comment>
<dbReference type="InterPro" id="IPR005599">
    <property type="entry name" value="GPI_mannosylTrfase"/>
</dbReference>
<keyword evidence="9 11" id="KW-0472">Membrane</keyword>
<feature type="transmembrane region" description="Helical" evidence="11">
    <location>
        <begin position="171"/>
        <end position="201"/>
    </location>
</feature>
<dbReference type="GO" id="GO:0005789">
    <property type="term" value="C:endoplasmic reticulum membrane"/>
    <property type="evidence" value="ECO:0007669"/>
    <property type="project" value="UniProtKB-SubCell"/>
</dbReference>
<comment type="subcellular location">
    <subcellularLocation>
        <location evidence="1 11">Endoplasmic reticulum membrane</location>
        <topology evidence="1 11">Multi-pass membrane protein</topology>
    </subcellularLocation>
</comment>
<evidence type="ECO:0000256" key="9">
    <source>
        <dbReference type="ARBA" id="ARBA00023136"/>
    </source>
</evidence>
<keyword evidence="5" id="KW-0808">Transferase</keyword>
<keyword evidence="4 11" id="KW-0328">Glycosyltransferase</keyword>
<evidence type="ECO:0000256" key="10">
    <source>
        <dbReference type="ARBA" id="ARBA00038466"/>
    </source>
</evidence>
<name>S9Q4K1_SCHOY</name>
<dbReference type="EC" id="2.4.1.-" evidence="11"/>
<evidence type="ECO:0000256" key="6">
    <source>
        <dbReference type="ARBA" id="ARBA00022692"/>
    </source>
</evidence>
<feature type="transmembrane region" description="Helical" evidence="11">
    <location>
        <begin position="91"/>
        <end position="110"/>
    </location>
</feature>
<dbReference type="Proteomes" id="UP000016088">
    <property type="component" value="Unassembled WGS sequence"/>
</dbReference>
<accession>S9Q4K1</accession>
<dbReference type="HOGENOM" id="CLU_022957_2_0_1"/>
<evidence type="ECO:0000313" key="13">
    <source>
        <dbReference type="Proteomes" id="UP000016088"/>
    </source>
</evidence>
<evidence type="ECO:0000256" key="3">
    <source>
        <dbReference type="ARBA" id="ARBA00022502"/>
    </source>
</evidence>
<dbReference type="GO" id="GO:0000026">
    <property type="term" value="F:alpha-1,2-mannosyltransferase activity"/>
    <property type="evidence" value="ECO:0007669"/>
    <property type="project" value="TreeGrafter"/>
</dbReference>
<keyword evidence="8 11" id="KW-1133">Transmembrane helix</keyword>
<keyword evidence="3" id="KW-0337">GPI-anchor biosynthesis</keyword>
<dbReference type="PANTHER" id="PTHR22760:SF3">
    <property type="entry name" value="GPI MANNOSYLTRANSFERASE 4"/>
    <property type="match status" value="1"/>
</dbReference>
<dbReference type="GO" id="GO:0006506">
    <property type="term" value="P:GPI anchor biosynthetic process"/>
    <property type="evidence" value="ECO:0007669"/>
    <property type="project" value="UniProtKB-KW"/>
</dbReference>
<evidence type="ECO:0000256" key="8">
    <source>
        <dbReference type="ARBA" id="ARBA00022989"/>
    </source>
</evidence>
<dbReference type="Pfam" id="PF03901">
    <property type="entry name" value="Glyco_transf_22"/>
    <property type="match status" value="1"/>
</dbReference>
<dbReference type="VEuPathDB" id="FungiDB:SOCG_02046"/>
<evidence type="ECO:0000256" key="4">
    <source>
        <dbReference type="ARBA" id="ARBA00022676"/>
    </source>
</evidence>
<feature type="transmembrane region" description="Helical" evidence="11">
    <location>
        <begin position="146"/>
        <end position="164"/>
    </location>
</feature>
<reference evidence="12 13" key="1">
    <citation type="journal article" date="2011" name="Science">
        <title>Comparative functional genomics of the fission yeasts.</title>
        <authorList>
            <person name="Rhind N."/>
            <person name="Chen Z."/>
            <person name="Yassour M."/>
            <person name="Thompson D.A."/>
            <person name="Haas B.J."/>
            <person name="Habib N."/>
            <person name="Wapinski I."/>
            <person name="Roy S."/>
            <person name="Lin M.F."/>
            <person name="Heiman D.I."/>
            <person name="Young S.K."/>
            <person name="Furuya K."/>
            <person name="Guo Y."/>
            <person name="Pidoux A."/>
            <person name="Chen H.M."/>
            <person name="Robbertse B."/>
            <person name="Goldberg J.M."/>
            <person name="Aoki K."/>
            <person name="Bayne E.H."/>
            <person name="Berlin A.M."/>
            <person name="Desjardins C.A."/>
            <person name="Dobbs E."/>
            <person name="Dukaj L."/>
            <person name="Fan L."/>
            <person name="FitzGerald M.G."/>
            <person name="French C."/>
            <person name="Gujja S."/>
            <person name="Hansen K."/>
            <person name="Keifenheim D."/>
            <person name="Levin J.Z."/>
            <person name="Mosher R.A."/>
            <person name="Mueller C.A."/>
            <person name="Pfiffner J."/>
            <person name="Priest M."/>
            <person name="Russ C."/>
            <person name="Smialowska A."/>
            <person name="Swoboda P."/>
            <person name="Sykes S.M."/>
            <person name="Vaughn M."/>
            <person name="Vengrova S."/>
            <person name="Yoder R."/>
            <person name="Zeng Q."/>
            <person name="Allshire R."/>
            <person name="Baulcombe D."/>
            <person name="Birren B.W."/>
            <person name="Brown W."/>
            <person name="Ekwall K."/>
            <person name="Kellis M."/>
            <person name="Leatherwood J."/>
            <person name="Levin H."/>
            <person name="Margalit H."/>
            <person name="Martienssen R."/>
            <person name="Nieduszynski C.A."/>
            <person name="Spatafora J.W."/>
            <person name="Friedman N."/>
            <person name="Dalgaard J.Z."/>
            <person name="Baumann P."/>
            <person name="Niki H."/>
            <person name="Regev A."/>
            <person name="Nusbaum C."/>
        </authorList>
    </citation>
    <scope>NUCLEOTIDE SEQUENCE [LARGE SCALE GENOMIC DNA]</scope>
    <source>
        <strain evidence="13">yFS286</strain>
    </source>
</reference>
<sequence length="515" mass="60085">MQKYRKYVIIYAFLLCFRFWISQSNSYIHPDEQLQSLQIIAGKFLNWKVELPWEFTSEEPIRSMVPLYLMLLPAFYTAKATCHEFCKPNTIYLLARFTMFLWSLVIDFSISRIVPPKKKWKCLLLYSISYLACSFQTHTISNSMETVFMFLTIMFLSKLAVSSVKSRKSYLLSVAASISTTIGLFTRITFLAFVFVPYIYYGFRWLKNNRQNMLLIFSHIFLMFCSCVLISSLCLYEDYKFYGKFTVTLLNNISYNSRFENLALHGIHSKTQHFFVNVPLLCGPLLPTFSLWNIRNAQAWFWIFPVAVLSIFPHQEARFLLPAISLYVVFAARYIRSRFLLLLFIIYSIVMSVFYGIMHQNGVVPSVVELGSILRDNGLLNQTSNNYYPATIYYWRTYTAPTWMLARPNSSPIDVVQLYNYSKEQTLSLFWEDHHNTQKLEKEFINFVSSKTISFPILVCPIALLQSDEDTKGLQLLKYIPYHVDLDDADELPLADLIRNHGIGIYAAKEVNMDP</sequence>
<dbReference type="RefSeq" id="XP_013015994.1">
    <property type="nucleotide sequence ID" value="XM_013160540.1"/>
</dbReference>
<evidence type="ECO:0000256" key="7">
    <source>
        <dbReference type="ARBA" id="ARBA00022824"/>
    </source>
</evidence>
<proteinExistence type="inferred from homology"/>
<keyword evidence="13" id="KW-1185">Reference proteome</keyword>
<dbReference type="OrthoDB" id="10066429at2759"/>
<comment type="similarity">
    <text evidence="10">Belongs to the glycosyltransferase 22 family. PIGZ subfamily.</text>
</comment>
<dbReference type="OMA" id="GIMHQNG"/>
<dbReference type="AlphaFoldDB" id="S9Q4K1"/>
<evidence type="ECO:0000256" key="5">
    <source>
        <dbReference type="ARBA" id="ARBA00022679"/>
    </source>
</evidence>
<evidence type="ECO:0000256" key="2">
    <source>
        <dbReference type="ARBA" id="ARBA00004687"/>
    </source>
</evidence>
<evidence type="ECO:0000256" key="11">
    <source>
        <dbReference type="RuleBase" id="RU363075"/>
    </source>
</evidence>
<dbReference type="eggNOG" id="KOG4123">
    <property type="taxonomic scope" value="Eukaryota"/>
</dbReference>
<evidence type="ECO:0000256" key="1">
    <source>
        <dbReference type="ARBA" id="ARBA00004477"/>
    </source>
</evidence>
<keyword evidence="6 11" id="KW-0812">Transmembrane</keyword>
<dbReference type="PANTHER" id="PTHR22760">
    <property type="entry name" value="GLYCOSYLTRANSFERASE"/>
    <property type="match status" value="1"/>
</dbReference>
<gene>
    <name evidence="12" type="ORF">SOCG_02046</name>
</gene>